<sequence length="858" mass="96826">MSKILLIGDNEITSYLKDALSKSGHIVEVENLGEINNFTYKDLSAIIDLTNAEDTNEDSKRFIHNTGAVKQLMDAAKVNNAPYLFIYKENQEPKLEDSINIAIDFISQYGKNNGYLSTIIQIEDIYGQDINTSQSLNELISNILANKPIKIVKDVNDLYLMHQDDLVSGIEKILKDFETGESKAQYTLFNPEPITEIEMVHFIKDLTDLKTQIEYSGDESEFETNVLDEETTSYFPNNWEPVVTLEKGLQDLFKKYDIPLKGEEREELTIIQTRLSQDLLEERLKLNEHYEKKNSELENEIAKLEGRLEQSKPKMEEALTPKIKKQIPAKTLLKLGATFALILALPSFIFIYSVASSIGNIDKAQKAFNALDLKTANVYGKKAYDKLHNIESIPYPILAISSIFGIPKDNSYSLLNTSKNISEMIYFASSFGISENKSNILSDNNVLGATADQTKDIELNKAYELANLVESDVFHIYSDTEFQKNKLVIEGMKNINPAIRDLLGYTSNQTYLLIFQDPEEMRATGGKIKEYAILKIENGKFNITKTGPISEIDEQLELNNALEKPPEEIVTAFNDDLFHLRDANWNPDFKQSAMKIKDLYQKGTKSEIDGVIAINYPFVKSLSITNTDKSLGAIFDEIFKDGEPQTALVHSILNGLLTKDIQIFNENEKIMNALSKNSWTGEISQSATDDYFYIVDTNLGKNDINKDIEKTVSYKARLPESDNGLNRELVITYKNLSNEINSGNSEYINYLRIFVPNDALLNSATLVTESGETNIIRSIKTSSFGPFTIYSTDILVMPEKTASLVLNYESSPKTYDGKSFSLSVQKQPGTKPEEVNIEISGRQKSIKLEKDEILKLPL</sequence>
<dbReference type="InterPro" id="IPR036291">
    <property type="entry name" value="NAD(P)-bd_dom_sf"/>
</dbReference>
<accession>A0A2M8EL33</accession>
<evidence type="ECO:0000256" key="2">
    <source>
        <dbReference type="SAM" id="MobiDB-lite"/>
    </source>
</evidence>
<reference evidence="4" key="1">
    <citation type="submission" date="2017-09" db="EMBL/GenBank/DDBJ databases">
        <title>Depth-based differentiation of microbial function through sediment-hosted aquifers and enrichment of novel symbionts in the deep terrestrial subsurface.</title>
        <authorList>
            <person name="Probst A.J."/>
            <person name="Ladd B."/>
            <person name="Jarett J.K."/>
            <person name="Geller-Mcgrath D.E."/>
            <person name="Sieber C.M.K."/>
            <person name="Emerson J.B."/>
            <person name="Anantharaman K."/>
            <person name="Thomas B.C."/>
            <person name="Malmstrom R."/>
            <person name="Stieglmeier M."/>
            <person name="Klingl A."/>
            <person name="Woyke T."/>
            <person name="Ryan C.M."/>
            <person name="Banfield J.F."/>
        </authorList>
    </citation>
    <scope>NUCLEOTIDE SEQUENCE [LARGE SCALE GENOMIC DNA]</scope>
</reference>
<dbReference type="EMBL" id="PFSJ01000025">
    <property type="protein sequence ID" value="PJC23438.1"/>
    <property type="molecule type" value="Genomic_DNA"/>
</dbReference>
<gene>
    <name evidence="3" type="ORF">CO058_03325</name>
</gene>
<name>A0A2M8EL33_UNCKA</name>
<dbReference type="Proteomes" id="UP000229756">
    <property type="component" value="Unassembled WGS sequence"/>
</dbReference>
<proteinExistence type="predicted"/>
<comment type="caution">
    <text evidence="3">The sequence shown here is derived from an EMBL/GenBank/DDBJ whole genome shotgun (WGS) entry which is preliminary data.</text>
</comment>
<evidence type="ECO:0000256" key="1">
    <source>
        <dbReference type="SAM" id="Coils"/>
    </source>
</evidence>
<evidence type="ECO:0000313" key="4">
    <source>
        <dbReference type="Proteomes" id="UP000229756"/>
    </source>
</evidence>
<dbReference type="Pfam" id="PF13196">
    <property type="entry name" value="DUF4012"/>
    <property type="match status" value="1"/>
</dbReference>
<organism evidence="3 4">
    <name type="scientific">candidate division WWE3 bacterium CG_4_9_14_0_2_um_filter_35_11</name>
    <dbReference type="NCBI Taxonomy" id="1975077"/>
    <lineage>
        <taxon>Bacteria</taxon>
        <taxon>Katanobacteria</taxon>
    </lineage>
</organism>
<keyword evidence="1" id="KW-0175">Coiled coil</keyword>
<dbReference type="InterPro" id="IPR025101">
    <property type="entry name" value="DUF4012"/>
</dbReference>
<protein>
    <recommendedName>
        <fullName evidence="5">DUF4012 domain-containing protein</fullName>
    </recommendedName>
</protein>
<dbReference type="Gene3D" id="3.40.50.720">
    <property type="entry name" value="NAD(P)-binding Rossmann-like Domain"/>
    <property type="match status" value="1"/>
</dbReference>
<evidence type="ECO:0008006" key="5">
    <source>
        <dbReference type="Google" id="ProtNLM"/>
    </source>
</evidence>
<dbReference type="SUPFAM" id="SSF51735">
    <property type="entry name" value="NAD(P)-binding Rossmann-fold domains"/>
    <property type="match status" value="1"/>
</dbReference>
<feature type="region of interest" description="Disordered" evidence="2">
    <location>
        <begin position="819"/>
        <end position="838"/>
    </location>
</feature>
<dbReference type="AlphaFoldDB" id="A0A2M8EL33"/>
<evidence type="ECO:0000313" key="3">
    <source>
        <dbReference type="EMBL" id="PJC23438.1"/>
    </source>
</evidence>
<feature type="coiled-coil region" evidence="1">
    <location>
        <begin position="280"/>
        <end position="314"/>
    </location>
</feature>